<proteinExistence type="predicted"/>
<keyword evidence="2" id="KW-1185">Reference proteome</keyword>
<dbReference type="InterPro" id="IPR041916">
    <property type="entry name" value="Anti_sigma_zinc_sf"/>
</dbReference>
<dbReference type="EMBL" id="JAAGOH010000074">
    <property type="protein sequence ID" value="NDY94082.1"/>
    <property type="molecule type" value="Genomic_DNA"/>
</dbReference>
<dbReference type="AlphaFoldDB" id="A0A7C9TNB9"/>
<comment type="caution">
    <text evidence="1">The sequence shown here is derived from an EMBL/GenBank/DDBJ whole genome shotgun (WGS) entry which is preliminary data.</text>
</comment>
<organism evidence="1 2">
    <name type="scientific">Ideonella livida</name>
    <dbReference type="NCBI Taxonomy" id="2707176"/>
    <lineage>
        <taxon>Bacteria</taxon>
        <taxon>Pseudomonadati</taxon>
        <taxon>Pseudomonadota</taxon>
        <taxon>Betaproteobacteria</taxon>
        <taxon>Burkholderiales</taxon>
        <taxon>Sphaerotilaceae</taxon>
        <taxon>Ideonella</taxon>
    </lineage>
</organism>
<gene>
    <name evidence="1" type="ORF">G3A44_23095</name>
</gene>
<dbReference type="Proteomes" id="UP000484255">
    <property type="component" value="Unassembled WGS sequence"/>
</dbReference>
<sequence>MNRQAPHVLEALAQGHVLGTLRPATARGFARLLQRSAAAREAVRQWEERLAALALALPPAEPSAALRERVLARVTR</sequence>
<evidence type="ECO:0000313" key="2">
    <source>
        <dbReference type="Proteomes" id="UP000484255"/>
    </source>
</evidence>
<name>A0A7C9TNB9_9BURK</name>
<feature type="non-terminal residue" evidence="1">
    <location>
        <position position="76"/>
    </location>
</feature>
<protein>
    <submittedName>
        <fullName evidence="1">Uncharacterized protein</fullName>
    </submittedName>
</protein>
<accession>A0A7C9TNB9</accession>
<reference evidence="1 2" key="1">
    <citation type="submission" date="2020-02" db="EMBL/GenBank/DDBJ databases">
        <title>Ideonella bacterium strain TBM-1.</title>
        <authorList>
            <person name="Chen W.-M."/>
        </authorList>
    </citation>
    <scope>NUCLEOTIDE SEQUENCE [LARGE SCALE GENOMIC DNA]</scope>
    <source>
        <strain evidence="1 2">TBM-1</strain>
    </source>
</reference>
<dbReference type="Gene3D" id="1.10.10.1320">
    <property type="entry name" value="Anti-sigma factor, zinc-finger domain"/>
    <property type="match status" value="1"/>
</dbReference>
<evidence type="ECO:0000313" key="1">
    <source>
        <dbReference type="EMBL" id="NDY94082.1"/>
    </source>
</evidence>